<name>A0ABN8IYG8_9NEOP</name>
<accession>A0ABN8IYG8</accession>
<evidence type="ECO:0000256" key="1">
    <source>
        <dbReference type="SAM" id="MobiDB-lite"/>
    </source>
</evidence>
<protein>
    <submittedName>
        <fullName evidence="2">Uncharacterized protein</fullName>
    </submittedName>
</protein>
<evidence type="ECO:0000313" key="3">
    <source>
        <dbReference type="Proteomes" id="UP000837857"/>
    </source>
</evidence>
<dbReference type="Proteomes" id="UP000837857">
    <property type="component" value="Chromosome 5"/>
</dbReference>
<dbReference type="EMBL" id="OW152817">
    <property type="protein sequence ID" value="CAH2068579.1"/>
    <property type="molecule type" value="Genomic_DNA"/>
</dbReference>
<proteinExistence type="predicted"/>
<organism evidence="2 3">
    <name type="scientific">Iphiclides podalirius</name>
    <name type="common">scarce swallowtail</name>
    <dbReference type="NCBI Taxonomy" id="110791"/>
    <lineage>
        <taxon>Eukaryota</taxon>
        <taxon>Metazoa</taxon>
        <taxon>Ecdysozoa</taxon>
        <taxon>Arthropoda</taxon>
        <taxon>Hexapoda</taxon>
        <taxon>Insecta</taxon>
        <taxon>Pterygota</taxon>
        <taxon>Neoptera</taxon>
        <taxon>Endopterygota</taxon>
        <taxon>Lepidoptera</taxon>
        <taxon>Glossata</taxon>
        <taxon>Ditrysia</taxon>
        <taxon>Papilionoidea</taxon>
        <taxon>Papilionidae</taxon>
        <taxon>Papilioninae</taxon>
        <taxon>Iphiclides</taxon>
    </lineage>
</organism>
<keyword evidence="3" id="KW-1185">Reference proteome</keyword>
<feature type="region of interest" description="Disordered" evidence="1">
    <location>
        <begin position="15"/>
        <end position="67"/>
    </location>
</feature>
<gene>
    <name evidence="2" type="ORF">IPOD504_LOCUS14423</name>
</gene>
<sequence length="67" mass="7190">MGKRHVRIKFAHSIGPPIDLNKLDSRSNPLLSEEPKEQNNNNLLSVAGGQATKSAAANGTAKPSKQR</sequence>
<reference evidence="2" key="1">
    <citation type="submission" date="2022-03" db="EMBL/GenBank/DDBJ databases">
        <authorList>
            <person name="Martin H S."/>
        </authorList>
    </citation>
    <scope>NUCLEOTIDE SEQUENCE</scope>
</reference>
<feature type="compositionally biased region" description="Polar residues" evidence="1">
    <location>
        <begin position="51"/>
        <end position="67"/>
    </location>
</feature>
<feature type="non-terminal residue" evidence="2">
    <location>
        <position position="1"/>
    </location>
</feature>
<evidence type="ECO:0000313" key="2">
    <source>
        <dbReference type="EMBL" id="CAH2068579.1"/>
    </source>
</evidence>